<dbReference type="EC" id="2.7.11.1" evidence="1"/>
<keyword evidence="6 7" id="KW-0067">ATP-binding</keyword>
<dbReference type="InterPro" id="IPR008271">
    <property type="entry name" value="Ser/Thr_kinase_AS"/>
</dbReference>
<evidence type="ECO:0000256" key="4">
    <source>
        <dbReference type="ARBA" id="ARBA00022741"/>
    </source>
</evidence>
<evidence type="ECO:0000256" key="5">
    <source>
        <dbReference type="ARBA" id="ARBA00022777"/>
    </source>
</evidence>
<keyword evidence="3" id="KW-0808">Transferase</keyword>
<dbReference type="Gene3D" id="3.30.200.20">
    <property type="entry name" value="Phosphorylase Kinase, domain 1"/>
    <property type="match status" value="1"/>
</dbReference>
<dbReference type="Gene3D" id="1.10.510.10">
    <property type="entry name" value="Transferase(Phosphotransferase) domain 1"/>
    <property type="match status" value="1"/>
</dbReference>
<evidence type="ECO:0000313" key="9">
    <source>
        <dbReference type="EMBL" id="OYN77701.1"/>
    </source>
</evidence>
<dbReference type="PANTHER" id="PTHR43289:SF6">
    <property type="entry name" value="SERINE_THREONINE-PROTEIN KINASE NEKL-3"/>
    <property type="match status" value="1"/>
</dbReference>
<evidence type="ECO:0000259" key="8">
    <source>
        <dbReference type="PROSITE" id="PS50011"/>
    </source>
</evidence>
<keyword evidence="4 7" id="KW-0547">Nucleotide-binding</keyword>
<dbReference type="RefSeq" id="WP_094481893.1">
    <property type="nucleotide sequence ID" value="NZ_NOZR01000015.1"/>
</dbReference>
<evidence type="ECO:0000313" key="10">
    <source>
        <dbReference type="Proteomes" id="UP000216063"/>
    </source>
</evidence>
<dbReference type="GO" id="GO:0004674">
    <property type="term" value="F:protein serine/threonine kinase activity"/>
    <property type="evidence" value="ECO:0007669"/>
    <property type="project" value="UniProtKB-KW"/>
</dbReference>
<name>A0A255DGD1_9MYCO</name>
<protein>
    <recommendedName>
        <fullName evidence="1">non-specific serine/threonine protein kinase</fullName>
        <ecNumber evidence="1">2.7.11.1</ecNumber>
    </recommendedName>
</protein>
<dbReference type="InterPro" id="IPR011009">
    <property type="entry name" value="Kinase-like_dom_sf"/>
</dbReference>
<dbReference type="GO" id="GO:0080090">
    <property type="term" value="P:regulation of primary metabolic process"/>
    <property type="evidence" value="ECO:0007669"/>
    <property type="project" value="UniProtKB-ARBA"/>
</dbReference>
<evidence type="ECO:0000256" key="2">
    <source>
        <dbReference type="ARBA" id="ARBA00022527"/>
    </source>
</evidence>
<keyword evidence="5 9" id="KW-0418">Kinase</keyword>
<dbReference type="PROSITE" id="PS00108">
    <property type="entry name" value="PROTEIN_KINASE_ST"/>
    <property type="match status" value="1"/>
</dbReference>
<dbReference type="PROSITE" id="PS00107">
    <property type="entry name" value="PROTEIN_KINASE_ATP"/>
    <property type="match status" value="1"/>
</dbReference>
<comment type="caution">
    <text evidence="9">The sequence shown here is derived from an EMBL/GenBank/DDBJ whole genome shotgun (WGS) entry which is preliminary data.</text>
</comment>
<dbReference type="CDD" id="cd14014">
    <property type="entry name" value="STKc_PknB_like"/>
    <property type="match status" value="1"/>
</dbReference>
<dbReference type="SMART" id="SM00220">
    <property type="entry name" value="S_TKc"/>
    <property type="match status" value="1"/>
</dbReference>
<feature type="domain" description="Protein kinase" evidence="8">
    <location>
        <begin position="11"/>
        <end position="262"/>
    </location>
</feature>
<organism evidence="9 10">
    <name type="scientific">Mycolicibacterium sphagni</name>
    <dbReference type="NCBI Taxonomy" id="1786"/>
    <lineage>
        <taxon>Bacteria</taxon>
        <taxon>Bacillati</taxon>
        <taxon>Actinomycetota</taxon>
        <taxon>Actinomycetes</taxon>
        <taxon>Mycobacteriales</taxon>
        <taxon>Mycobacteriaceae</taxon>
        <taxon>Mycolicibacterium</taxon>
    </lineage>
</organism>
<dbReference type="InterPro" id="IPR017441">
    <property type="entry name" value="Protein_kinase_ATP_BS"/>
</dbReference>
<keyword evidence="10" id="KW-1185">Reference proteome</keyword>
<dbReference type="Pfam" id="PF00069">
    <property type="entry name" value="Pkinase"/>
    <property type="match status" value="1"/>
</dbReference>
<evidence type="ECO:0000256" key="1">
    <source>
        <dbReference type="ARBA" id="ARBA00012513"/>
    </source>
</evidence>
<sequence>MLRPGDQFAGYVVDRSLGRGGSATVYQVHRESDSFALKVIADDAPEALERLRREFVIASGLHHRHIVAMSDSGPTWLAMQYVDGGSAQALTALTDKLTALTQIADALDYAHANGVVHCDVKPTNILVGSDFSHEGAVLIDFGVAHLTGEPPAPLADRPTHITASLPYVAPELLTGETPSPATDEYELACTAVEMLTGATPFRAVTAMGLIDAHLHHRPPRVSYSVEWVPRAFDSVLAKAMAKRPEQRYQTCSEFVSLIRRLMT</sequence>
<dbReference type="OrthoDB" id="5622056at2"/>
<evidence type="ECO:0000256" key="3">
    <source>
        <dbReference type="ARBA" id="ARBA00022679"/>
    </source>
</evidence>
<proteinExistence type="predicted"/>
<dbReference type="GO" id="GO:0005524">
    <property type="term" value="F:ATP binding"/>
    <property type="evidence" value="ECO:0007669"/>
    <property type="project" value="UniProtKB-UniRule"/>
</dbReference>
<dbReference type="AlphaFoldDB" id="A0A255DGD1"/>
<dbReference type="PANTHER" id="PTHR43289">
    <property type="entry name" value="MITOGEN-ACTIVATED PROTEIN KINASE KINASE KINASE 20-RELATED"/>
    <property type="match status" value="1"/>
</dbReference>
<keyword evidence="2 9" id="KW-0723">Serine/threonine-protein kinase</keyword>
<dbReference type="EMBL" id="NOZR01000015">
    <property type="protein sequence ID" value="OYN77701.1"/>
    <property type="molecule type" value="Genomic_DNA"/>
</dbReference>
<dbReference type="PROSITE" id="PS50011">
    <property type="entry name" value="PROTEIN_KINASE_DOM"/>
    <property type="match status" value="1"/>
</dbReference>
<evidence type="ECO:0000256" key="7">
    <source>
        <dbReference type="PROSITE-ProRule" id="PRU10141"/>
    </source>
</evidence>
<evidence type="ECO:0000256" key="6">
    <source>
        <dbReference type="ARBA" id="ARBA00022840"/>
    </source>
</evidence>
<gene>
    <name evidence="9" type="ORF">CG716_17600</name>
</gene>
<accession>A0A255DGD1</accession>
<reference evidence="9 10" key="1">
    <citation type="submission" date="2017-07" db="EMBL/GenBank/DDBJ databases">
        <title>The new phylogeny of genus Mycobacterium.</title>
        <authorList>
            <person name="Tortoli E."/>
            <person name="Trovato A."/>
            <person name="Cirillo D.M."/>
        </authorList>
    </citation>
    <scope>NUCLEOTIDE SEQUENCE [LARGE SCALE GENOMIC DNA]</scope>
    <source>
        <strain evidence="9 10">ATCC 33027</strain>
    </source>
</reference>
<dbReference type="InterPro" id="IPR000719">
    <property type="entry name" value="Prot_kinase_dom"/>
</dbReference>
<dbReference type="Proteomes" id="UP000216063">
    <property type="component" value="Unassembled WGS sequence"/>
</dbReference>
<feature type="binding site" evidence="7">
    <location>
        <position position="38"/>
    </location>
    <ligand>
        <name>ATP</name>
        <dbReference type="ChEBI" id="CHEBI:30616"/>
    </ligand>
</feature>
<dbReference type="SUPFAM" id="SSF56112">
    <property type="entry name" value="Protein kinase-like (PK-like)"/>
    <property type="match status" value="1"/>
</dbReference>